<evidence type="ECO:0000313" key="2">
    <source>
        <dbReference type="Proteomes" id="UP000198717"/>
    </source>
</evidence>
<protein>
    <recommendedName>
        <fullName evidence="3">Lipoprotein</fullName>
    </recommendedName>
</protein>
<proteinExistence type="predicted"/>
<dbReference type="InterPro" id="IPR012337">
    <property type="entry name" value="RNaseH-like_sf"/>
</dbReference>
<sequence length="618" mass="66246">MASSVDWCLATSFGEATAQELLDTYGRRFTTEETFRDVKDLKFGMGLKEVRVKTPERGDRLLLIRGDASGNSPHRQALPWHRRRQARHDRNVTATPTMRPRVCRKPLKTPGVWVGAVVADAGALSTHPKEQRPMQNSRSWLAAVAAVAFVTTGCDSDEAPDAKKVADIAASRSAETLRGVSSSMKTVSNLSTLNGLDDAMALFGAGFEGVPLPGRQAGDEGEALSALFDADEVDAQADELERFLRERVFTEANVESTEDNATVFRLKGEQICTDGREPADADCVRFVDDAQLRVRATNLGDDSLELELLIGAKRAEPLALRFLPKTVSLVVDLGGLKGAVEQIDAESAGFLPKVMVGQVELKVTKEGESHWIVSASILDALRLELALEGSTFAFSSARATPLVAFEADGQAKRARFSLDLNTTEVRLPYAGLAPALRGKDWTVSLAGISYSVEATENQTDFVVKNLGLGDAQTHLSLGNDKLFALDLNEQSGRHFDVTLTRGADGAPLLKVQPEFDLVTRFYLAPLKADPASEIPAAYEDATYRLRLSGGAGGPSLRAAPANSATGFKGGLQVVTGELLLSANDAQVVVAQGQCLVGAEPASENDASLLSYLRQGSCE</sequence>
<name>A0ABY0MQB1_9BACT</name>
<evidence type="ECO:0008006" key="3">
    <source>
        <dbReference type="Google" id="ProtNLM"/>
    </source>
</evidence>
<dbReference type="SUPFAM" id="SSF53098">
    <property type="entry name" value="Ribonuclease H-like"/>
    <property type="match status" value="1"/>
</dbReference>
<evidence type="ECO:0000313" key="1">
    <source>
        <dbReference type="EMBL" id="SDE00325.1"/>
    </source>
</evidence>
<dbReference type="Proteomes" id="UP000198717">
    <property type="component" value="Unassembled WGS sequence"/>
</dbReference>
<organism evidence="1 2">
    <name type="scientific">Myxococcus virescens</name>
    <dbReference type="NCBI Taxonomy" id="83456"/>
    <lineage>
        <taxon>Bacteria</taxon>
        <taxon>Pseudomonadati</taxon>
        <taxon>Myxococcota</taxon>
        <taxon>Myxococcia</taxon>
        <taxon>Myxococcales</taxon>
        <taxon>Cystobacterineae</taxon>
        <taxon>Myxococcaceae</taxon>
        <taxon>Myxococcus</taxon>
    </lineage>
</organism>
<accession>A0ABY0MQB1</accession>
<reference evidence="1 2" key="1">
    <citation type="submission" date="2016-10" db="EMBL/GenBank/DDBJ databases">
        <authorList>
            <person name="Varghese N."/>
            <person name="Submissions S."/>
        </authorList>
    </citation>
    <scope>NUCLEOTIDE SEQUENCE [LARGE SCALE GENOMIC DNA]</scope>
    <source>
        <strain evidence="1 2">DSM 2260</strain>
    </source>
</reference>
<dbReference type="EMBL" id="FNAJ01000003">
    <property type="protein sequence ID" value="SDE00325.1"/>
    <property type="molecule type" value="Genomic_DNA"/>
</dbReference>
<gene>
    <name evidence="1" type="ORF">SAMN04488504_103613</name>
</gene>
<comment type="caution">
    <text evidence="1">The sequence shown here is derived from an EMBL/GenBank/DDBJ whole genome shotgun (WGS) entry which is preliminary data.</text>
</comment>
<keyword evidence="2" id="KW-1185">Reference proteome</keyword>